<organism evidence="2 3">
    <name type="scientific">Roseovarius mucosus</name>
    <dbReference type="NCBI Taxonomy" id="215743"/>
    <lineage>
        <taxon>Bacteria</taxon>
        <taxon>Pseudomonadati</taxon>
        <taxon>Pseudomonadota</taxon>
        <taxon>Alphaproteobacteria</taxon>
        <taxon>Rhodobacterales</taxon>
        <taxon>Roseobacteraceae</taxon>
        <taxon>Roseovarius</taxon>
    </lineage>
</organism>
<dbReference type="OrthoDB" id="7746027at2"/>
<reference evidence="2 3" key="1">
    <citation type="submission" date="2017-03" db="EMBL/GenBank/DDBJ databases">
        <title>Genome Sequence of Roseovarius mucosus strain SMR3 Isolated from a culture of the Diatom Skeletonema marinoi.</title>
        <authorList>
            <person name="Topel M."/>
            <person name="Pinder M."/>
            <person name="Johansson O.N."/>
            <person name="Kourtchenko O."/>
            <person name="Godhe A."/>
            <person name="Clarke A.K."/>
        </authorList>
    </citation>
    <scope>NUCLEOTIDE SEQUENCE [LARGE SCALE GENOMIC DNA]</scope>
    <source>
        <strain evidence="2 3">SMR3</strain>
    </source>
</reference>
<gene>
    <name evidence="2" type="ORF">ROSMUCSMR3_01500</name>
</gene>
<dbReference type="KEGG" id="rmm:ROSMUCSMR3_01500"/>
<protein>
    <submittedName>
        <fullName evidence="2">Uncharacterized protein</fullName>
    </submittedName>
</protein>
<accession>A0A1V0RMX2</accession>
<keyword evidence="3" id="KW-1185">Reference proteome</keyword>
<proteinExistence type="predicted"/>
<dbReference type="EMBL" id="CP020474">
    <property type="protein sequence ID" value="ARE82985.1"/>
    <property type="molecule type" value="Genomic_DNA"/>
</dbReference>
<feature type="region of interest" description="Disordered" evidence="1">
    <location>
        <begin position="13"/>
        <end position="34"/>
    </location>
</feature>
<dbReference type="RefSeq" id="WP_157132409.1">
    <property type="nucleotide sequence ID" value="NZ_CP020474.1"/>
</dbReference>
<name>A0A1V0RMX2_9RHOB</name>
<evidence type="ECO:0000313" key="2">
    <source>
        <dbReference type="EMBL" id="ARE82985.1"/>
    </source>
</evidence>
<evidence type="ECO:0000256" key="1">
    <source>
        <dbReference type="SAM" id="MobiDB-lite"/>
    </source>
</evidence>
<dbReference type="AlphaFoldDB" id="A0A1V0RMX2"/>
<sequence length="51" mass="5834">MLGILANTFMNATRMDQAPPRQTPLHWPPADRFGTRTGAEIEAHLIGRRRY</sequence>
<dbReference type="Proteomes" id="UP000192273">
    <property type="component" value="Chromosome"/>
</dbReference>
<evidence type="ECO:0000313" key="3">
    <source>
        <dbReference type="Proteomes" id="UP000192273"/>
    </source>
</evidence>